<dbReference type="EMBL" id="CR954246">
    <property type="protein sequence ID" value="CAI86660.1"/>
    <property type="molecule type" value="Genomic_DNA"/>
</dbReference>
<dbReference type="HOGENOM" id="CLU_2938188_0_0_6"/>
<evidence type="ECO:0000313" key="1">
    <source>
        <dbReference type="EMBL" id="CAI86660.1"/>
    </source>
</evidence>
<organism evidence="1 2">
    <name type="scientific">Pseudoalteromonas translucida (strain TAC 125)</name>
    <dbReference type="NCBI Taxonomy" id="326442"/>
    <lineage>
        <taxon>Bacteria</taxon>
        <taxon>Pseudomonadati</taxon>
        <taxon>Pseudomonadota</taxon>
        <taxon>Gammaproteobacteria</taxon>
        <taxon>Alteromonadales</taxon>
        <taxon>Pseudoalteromonadaceae</taxon>
        <taxon>Pseudoalteromonas</taxon>
    </lineage>
</organism>
<proteinExistence type="predicted"/>
<name>Q3IGP9_PSET1</name>
<protein>
    <submittedName>
        <fullName evidence="1">Orphan protein</fullName>
    </submittedName>
</protein>
<reference evidence="1 2" key="1">
    <citation type="journal article" date="2005" name="Genome Res.">
        <title>Coping with cold: the genome of the versatile marine Antarctica bacterium Pseudoalteromonas haloplanktis TAC125.</title>
        <authorList>
            <person name="Medigue C."/>
            <person name="Krin E."/>
            <person name="Pascal G."/>
            <person name="Barbe V."/>
            <person name="Bernsel A."/>
            <person name="Bertin P."/>
            <person name="Cheung F."/>
            <person name="Cruveiller S."/>
            <person name="Damico S."/>
            <person name="Duilio A."/>
            <person name="Fang G."/>
            <person name="Feller G."/>
            <person name="Mangenot S."/>
            <person name="Marino G."/>
            <person name="Nilsson J."/>
            <person name="Parilli E."/>
            <person name="Rocha E."/>
            <person name="Rouy Z."/>
            <person name="Sekowska A."/>
            <person name="Tutino M.L."/>
            <person name="Vallenet D."/>
            <person name="von Heijne G."/>
            <person name="Danchin A."/>
        </authorList>
    </citation>
    <scope>NUCLEOTIDE SEQUENCE [LARGE SCALE GENOMIC DNA]</scope>
    <source>
        <strain evidence="2">TAC 125</strain>
    </source>
</reference>
<dbReference type="STRING" id="326442.PSHAa1587"/>
<dbReference type="AlphaFoldDB" id="Q3IGP9"/>
<gene>
    <name evidence="1" type="ordered locus">PSHAa1587</name>
</gene>
<accession>Q3IGP9</accession>
<keyword evidence="2" id="KW-1185">Reference proteome</keyword>
<evidence type="ECO:0000313" key="2">
    <source>
        <dbReference type="Proteomes" id="UP000006843"/>
    </source>
</evidence>
<dbReference type="KEGG" id="pha:PSHAa1587"/>
<dbReference type="Proteomes" id="UP000006843">
    <property type="component" value="Chromosome I"/>
</dbReference>
<sequence>MKALASLAENINDCLASVQIMTWIKASQQQSSRWSQSRYKGTGIKQLTGLCLSFNNHVLY</sequence>